<protein>
    <submittedName>
        <fullName evidence="1">Beta-galactosidase</fullName>
    </submittedName>
</protein>
<dbReference type="PANTHER" id="PTHR22925:SF3">
    <property type="entry name" value="GLYCOSYL HYDROLASE FAMILY PROTEIN 43"/>
    <property type="match status" value="1"/>
</dbReference>
<proteinExistence type="predicted"/>
<reference evidence="1 2" key="1">
    <citation type="submission" date="2016-10" db="EMBL/GenBank/DDBJ databases">
        <authorList>
            <person name="de Groot N.N."/>
        </authorList>
    </citation>
    <scope>NUCLEOTIDE SEQUENCE [LARGE SCALE GENOMIC DNA]</scope>
    <source>
        <strain evidence="1 2">DSM 23421</strain>
    </source>
</reference>
<sequence>MALAVKENTTSLLRKKSVIERPKVIYNDKIEKFVMWFHHELKGQGYNAAMTGMAVADKVTIPYKYLDSFRIHPRVWTQNLSKE</sequence>
<keyword evidence="2" id="KW-1185">Reference proteome</keyword>
<dbReference type="Proteomes" id="UP000199109">
    <property type="component" value="Unassembled WGS sequence"/>
</dbReference>
<evidence type="ECO:0000313" key="1">
    <source>
        <dbReference type="EMBL" id="SDD82977.1"/>
    </source>
</evidence>
<dbReference type="PANTHER" id="PTHR22925">
    <property type="entry name" value="GLYCOSYL HYDROLASE 43 FAMILY MEMBER"/>
    <property type="match status" value="1"/>
</dbReference>
<name>A0A1G6XZU1_9FLAO</name>
<accession>A0A1G6XZU1</accession>
<dbReference type="InterPro" id="IPR023296">
    <property type="entry name" value="Glyco_hydro_beta-prop_sf"/>
</dbReference>
<dbReference type="AlphaFoldDB" id="A0A1G6XZU1"/>
<organism evidence="1 2">
    <name type="scientific">Pricia antarctica</name>
    <dbReference type="NCBI Taxonomy" id="641691"/>
    <lineage>
        <taxon>Bacteria</taxon>
        <taxon>Pseudomonadati</taxon>
        <taxon>Bacteroidota</taxon>
        <taxon>Flavobacteriia</taxon>
        <taxon>Flavobacteriales</taxon>
        <taxon>Flavobacteriaceae</taxon>
        <taxon>Pricia</taxon>
    </lineage>
</organism>
<dbReference type="EMBL" id="FNAO01000002">
    <property type="protein sequence ID" value="SDD82977.1"/>
    <property type="molecule type" value="Genomic_DNA"/>
</dbReference>
<dbReference type="STRING" id="641691.SAMN05421636_10238"/>
<dbReference type="Gene3D" id="2.115.10.20">
    <property type="entry name" value="Glycosyl hydrolase domain, family 43"/>
    <property type="match status" value="1"/>
</dbReference>
<evidence type="ECO:0000313" key="2">
    <source>
        <dbReference type="Proteomes" id="UP000199109"/>
    </source>
</evidence>
<gene>
    <name evidence="1" type="ORF">SAMN05421636_10238</name>
</gene>